<dbReference type="Pfam" id="PF22252">
    <property type="entry name" value="PNGase_F-II_N"/>
    <property type="match status" value="1"/>
</dbReference>
<proteinExistence type="predicted"/>
<protein>
    <submittedName>
        <fullName evidence="1">Uncharacterized protein</fullName>
    </submittedName>
</protein>
<evidence type="ECO:0000313" key="1">
    <source>
        <dbReference type="EMBL" id="ASV31760.1"/>
    </source>
</evidence>
<evidence type="ECO:0000313" key="2">
    <source>
        <dbReference type="Proteomes" id="UP000215244"/>
    </source>
</evidence>
<gene>
    <name evidence="1" type="ORF">CJ263_16915</name>
</gene>
<dbReference type="OrthoDB" id="1440774at2"/>
<dbReference type="InterPro" id="IPR005901">
    <property type="entry name" value="GLPGLI"/>
</dbReference>
<dbReference type="RefSeq" id="WP_094998348.1">
    <property type="nucleotide sequence ID" value="NZ_BMJL01000010.1"/>
</dbReference>
<sequence>MKQIILVATLLFSCITYAQDENLVFHFQVQKNFLTSDYDLVLGENVTMWKEVSDPKQSEFNPTYIPDEDYKRKVLFKNLKSKEVFSEYDVLGAHFFVNDSLHKMAWTLMDNETEKVLGYDCKKAKTTFHGREYEVFYTDDIAISNGPWKFGGLPGMILKVVAKSDKEIYKMECYSIKKQKKETEEEFTNYLKKNKKKKFQTWDEFVKDFNSFLDRYIKGLKSEVEADGDSGFTLHFSVDNHLEIFSEKVQTDGVLLEF</sequence>
<name>A0A223V9F0_9FLAO</name>
<dbReference type="AlphaFoldDB" id="A0A223V9F0"/>
<dbReference type="NCBIfam" id="TIGR01200">
    <property type="entry name" value="GLPGLI"/>
    <property type="match status" value="1"/>
</dbReference>
<keyword evidence="2" id="KW-1185">Reference proteome</keyword>
<reference evidence="1 2" key="1">
    <citation type="submission" date="2017-08" db="EMBL/GenBank/DDBJ databases">
        <title>The complete genome sequence of Maribacter sp. B1, isolated from deep-sea sediment.</title>
        <authorList>
            <person name="Wu Y.-H."/>
            <person name="Cheng H."/>
            <person name="Xu X.-W."/>
        </authorList>
    </citation>
    <scope>NUCLEOTIDE SEQUENCE [LARGE SCALE GENOMIC DNA]</scope>
    <source>
        <strain evidence="1 2">B1</strain>
    </source>
</reference>
<dbReference type="EMBL" id="CP022957">
    <property type="protein sequence ID" value="ASV31760.1"/>
    <property type="molecule type" value="Genomic_DNA"/>
</dbReference>
<dbReference type="KEGG" id="marb:CJ263_16915"/>
<dbReference type="Proteomes" id="UP000215244">
    <property type="component" value="Chromosome"/>
</dbReference>
<accession>A0A223V9F0</accession>
<organism evidence="1 2">
    <name type="scientific">Maribacter cobaltidurans</name>
    <dbReference type="NCBI Taxonomy" id="1178778"/>
    <lineage>
        <taxon>Bacteria</taxon>
        <taxon>Pseudomonadati</taxon>
        <taxon>Bacteroidota</taxon>
        <taxon>Flavobacteriia</taxon>
        <taxon>Flavobacteriales</taxon>
        <taxon>Flavobacteriaceae</taxon>
        <taxon>Maribacter</taxon>
    </lineage>
</organism>